<comment type="caution">
    <text evidence="1">The sequence shown here is derived from an EMBL/GenBank/DDBJ whole genome shotgun (WGS) entry which is preliminary data.</text>
</comment>
<keyword evidence="2" id="KW-1185">Reference proteome</keyword>
<accession>A0A7J0H5T3</accession>
<sequence>MVEKDVGCEYGCGLWKGLDFTLCGYVSWSAWDHVVWDIILHGEEQDWEVDELMPLMAMSWVAESCDKGDGKSVSRLLIHCPLACELWTSILSWFL</sequence>
<dbReference type="OrthoDB" id="10594650at2759"/>
<gene>
    <name evidence="1" type="ORF">Acr_26g0013930</name>
</gene>
<name>A0A7J0H5T3_9ERIC</name>
<protein>
    <submittedName>
        <fullName evidence="1">Uncharacterized protein</fullName>
    </submittedName>
</protein>
<dbReference type="Proteomes" id="UP000585474">
    <property type="component" value="Unassembled WGS sequence"/>
</dbReference>
<proteinExistence type="predicted"/>
<dbReference type="AlphaFoldDB" id="A0A7J0H5T3"/>
<organism evidence="1 2">
    <name type="scientific">Actinidia rufa</name>
    <dbReference type="NCBI Taxonomy" id="165716"/>
    <lineage>
        <taxon>Eukaryota</taxon>
        <taxon>Viridiplantae</taxon>
        <taxon>Streptophyta</taxon>
        <taxon>Embryophyta</taxon>
        <taxon>Tracheophyta</taxon>
        <taxon>Spermatophyta</taxon>
        <taxon>Magnoliopsida</taxon>
        <taxon>eudicotyledons</taxon>
        <taxon>Gunneridae</taxon>
        <taxon>Pentapetalae</taxon>
        <taxon>asterids</taxon>
        <taxon>Ericales</taxon>
        <taxon>Actinidiaceae</taxon>
        <taxon>Actinidia</taxon>
    </lineage>
</organism>
<reference evidence="1 2" key="1">
    <citation type="submission" date="2019-07" db="EMBL/GenBank/DDBJ databases">
        <title>De Novo Assembly of kiwifruit Actinidia rufa.</title>
        <authorList>
            <person name="Sugita-Konishi S."/>
            <person name="Sato K."/>
            <person name="Mori E."/>
            <person name="Abe Y."/>
            <person name="Kisaki G."/>
            <person name="Hamano K."/>
            <person name="Suezawa K."/>
            <person name="Otani M."/>
            <person name="Fukuda T."/>
            <person name="Manabe T."/>
            <person name="Gomi K."/>
            <person name="Tabuchi M."/>
            <person name="Akimitsu K."/>
            <person name="Kataoka I."/>
        </authorList>
    </citation>
    <scope>NUCLEOTIDE SEQUENCE [LARGE SCALE GENOMIC DNA]</scope>
    <source>
        <strain evidence="2">cv. Fuchu</strain>
    </source>
</reference>
<evidence type="ECO:0000313" key="2">
    <source>
        <dbReference type="Proteomes" id="UP000585474"/>
    </source>
</evidence>
<evidence type="ECO:0000313" key="1">
    <source>
        <dbReference type="EMBL" id="GFZ18124.1"/>
    </source>
</evidence>
<dbReference type="EMBL" id="BJWL01000026">
    <property type="protein sequence ID" value="GFZ18124.1"/>
    <property type="molecule type" value="Genomic_DNA"/>
</dbReference>